<dbReference type="AlphaFoldDB" id="A0A3L7K7R6"/>
<comment type="caution">
    <text evidence="1">The sequence shown here is derived from an EMBL/GenBank/DDBJ whole genome shotgun (WGS) entry which is preliminary data.</text>
</comment>
<dbReference type="Pfam" id="PF02810">
    <property type="entry name" value="SEC-C"/>
    <property type="match status" value="1"/>
</dbReference>
<evidence type="ECO:0000313" key="2">
    <source>
        <dbReference type="Proteomes" id="UP000276770"/>
    </source>
</evidence>
<name>A0A3L7K7R6_9BACI</name>
<evidence type="ECO:0000313" key="1">
    <source>
        <dbReference type="EMBL" id="RLQ96772.1"/>
    </source>
</evidence>
<dbReference type="Gene3D" id="3.10.450.50">
    <property type="match status" value="1"/>
</dbReference>
<accession>A0A3L7K7R6</accession>
<dbReference type="InterPro" id="IPR004027">
    <property type="entry name" value="SEC_C_motif"/>
</dbReference>
<proteinExistence type="predicted"/>
<dbReference type="OrthoDB" id="6399948at2"/>
<dbReference type="EMBL" id="RCVZ01000003">
    <property type="protein sequence ID" value="RLQ96772.1"/>
    <property type="molecule type" value="Genomic_DNA"/>
</dbReference>
<dbReference type="Proteomes" id="UP000276770">
    <property type="component" value="Unassembled WGS sequence"/>
</dbReference>
<keyword evidence="2" id="KW-1185">Reference proteome</keyword>
<organism evidence="1 2">
    <name type="scientific">Falsibacillus albus</name>
    <dbReference type="NCBI Taxonomy" id="2478915"/>
    <lineage>
        <taxon>Bacteria</taxon>
        <taxon>Bacillati</taxon>
        <taxon>Bacillota</taxon>
        <taxon>Bacilli</taxon>
        <taxon>Bacillales</taxon>
        <taxon>Bacillaceae</taxon>
        <taxon>Falsibacillus</taxon>
    </lineage>
</organism>
<evidence type="ECO:0008006" key="3">
    <source>
        <dbReference type="Google" id="ProtNLM"/>
    </source>
</evidence>
<reference evidence="1 2" key="1">
    <citation type="submission" date="2018-10" db="EMBL/GenBank/DDBJ databases">
        <title>Falsibacillus sp. genome draft.</title>
        <authorList>
            <person name="Shi S."/>
        </authorList>
    </citation>
    <scope>NUCLEOTIDE SEQUENCE [LARGE SCALE GENOMIC DNA]</scope>
    <source>
        <strain evidence="1 2">GY 10110</strain>
    </source>
</reference>
<protein>
    <recommendedName>
        <fullName evidence="3">SEC-C domain-containing protein</fullName>
    </recommendedName>
</protein>
<sequence>MLQVGRNEPCPCGSGKKYKKCCANKTVSIDNLVQEELDLLQVELEEYFIDYYRITFNRFFLYEKGNYPLLAQNEDELIMEPVRDWYIFSQPTLEGKTVAEKFVEERMPTIQRQRTKDLFAKWLDYDITAGIIKDMEGDTMKLVDSLSNETLNVHAHGGNFNEMYEKGQFIFGILVGDRFAGVEGDMPAEHAAALENWLKEDFEKSGYNDAQTYLKENFLAVCEGFLNVVEDPDALEKVSEESKEQSVDLEEQDEVLFKLEAFLRENEADVEAINKAKGAWEEFSLKKNPSFQNPDIFVGALYYYLMQSDADVQTYTQKDLAAKLSVSPNSISKRFKEIKEAINE</sequence>
<gene>
    <name evidence="1" type="ORF">D9X91_06635</name>
</gene>
<dbReference type="SUPFAM" id="SSF103642">
    <property type="entry name" value="Sec-C motif"/>
    <property type="match status" value="1"/>
</dbReference>
<dbReference type="RefSeq" id="WP_121679793.1">
    <property type="nucleotide sequence ID" value="NZ_RCVZ01000003.1"/>
</dbReference>